<feature type="chain" id="PRO_5041269863" description="Mid2 domain-containing protein" evidence="3">
    <location>
        <begin position="19"/>
        <end position="368"/>
    </location>
</feature>
<dbReference type="Proteomes" id="UP001175261">
    <property type="component" value="Unassembled WGS sequence"/>
</dbReference>
<feature type="region of interest" description="Disordered" evidence="1">
    <location>
        <begin position="191"/>
        <end position="214"/>
    </location>
</feature>
<keyword evidence="2" id="KW-1133">Transmembrane helix</keyword>
<dbReference type="AlphaFoldDB" id="A0AA39L665"/>
<evidence type="ECO:0000256" key="1">
    <source>
        <dbReference type="SAM" id="MobiDB-lite"/>
    </source>
</evidence>
<feature type="compositionally biased region" description="Polar residues" evidence="1">
    <location>
        <begin position="336"/>
        <end position="359"/>
    </location>
</feature>
<feature type="compositionally biased region" description="Low complexity" evidence="1">
    <location>
        <begin position="191"/>
        <end position="203"/>
    </location>
</feature>
<evidence type="ECO:0000256" key="3">
    <source>
        <dbReference type="SAM" id="SignalP"/>
    </source>
</evidence>
<evidence type="ECO:0000313" key="5">
    <source>
        <dbReference type="Proteomes" id="UP001175261"/>
    </source>
</evidence>
<keyword evidence="2" id="KW-0812">Transmembrane</keyword>
<proteinExistence type="predicted"/>
<keyword evidence="5" id="KW-1185">Reference proteome</keyword>
<reference evidence="4" key="1">
    <citation type="submission" date="2022-10" db="EMBL/GenBank/DDBJ databases">
        <title>Determination and structural analysis of whole genome sequence of Sarocladium strictum F4-1.</title>
        <authorList>
            <person name="Hu L."/>
            <person name="Jiang Y."/>
        </authorList>
    </citation>
    <scope>NUCLEOTIDE SEQUENCE</scope>
    <source>
        <strain evidence="4">F4-1</strain>
    </source>
</reference>
<dbReference type="EMBL" id="JAPDFR010000007">
    <property type="protein sequence ID" value="KAK0385339.1"/>
    <property type="molecule type" value="Genomic_DNA"/>
</dbReference>
<keyword evidence="2" id="KW-0472">Membrane</keyword>
<evidence type="ECO:0000313" key="4">
    <source>
        <dbReference type="EMBL" id="KAK0385339.1"/>
    </source>
</evidence>
<evidence type="ECO:0000256" key="2">
    <source>
        <dbReference type="SAM" id="Phobius"/>
    </source>
</evidence>
<keyword evidence="3" id="KW-0732">Signal</keyword>
<gene>
    <name evidence="4" type="ORF">NLU13_7815</name>
</gene>
<protein>
    <recommendedName>
        <fullName evidence="6">Mid2 domain-containing protein</fullName>
    </recommendedName>
</protein>
<organism evidence="4 5">
    <name type="scientific">Sarocladium strictum</name>
    <name type="common">Black bundle disease fungus</name>
    <name type="synonym">Acremonium strictum</name>
    <dbReference type="NCBI Taxonomy" id="5046"/>
    <lineage>
        <taxon>Eukaryota</taxon>
        <taxon>Fungi</taxon>
        <taxon>Dikarya</taxon>
        <taxon>Ascomycota</taxon>
        <taxon>Pezizomycotina</taxon>
        <taxon>Sordariomycetes</taxon>
        <taxon>Hypocreomycetidae</taxon>
        <taxon>Hypocreales</taxon>
        <taxon>Sarocladiaceae</taxon>
        <taxon>Sarocladium</taxon>
    </lineage>
</organism>
<feature type="region of interest" description="Disordered" evidence="1">
    <location>
        <begin position="252"/>
        <end position="368"/>
    </location>
</feature>
<name>A0AA39L665_SARSR</name>
<feature type="signal peptide" evidence="3">
    <location>
        <begin position="1"/>
        <end position="18"/>
    </location>
</feature>
<feature type="transmembrane region" description="Helical" evidence="2">
    <location>
        <begin position="220"/>
        <end position="243"/>
    </location>
</feature>
<evidence type="ECO:0008006" key="6">
    <source>
        <dbReference type="Google" id="ProtNLM"/>
    </source>
</evidence>
<accession>A0AA39L665</accession>
<sequence length="368" mass="39331">MLRPTLVAIICILALAVGQSEQRCFITNDWRDGAIVPGEPDVLVWQNGPTTQDVLLNIVNGSSTIFVGAIARNVSQGSVFWIPPWDVYGNNSEQLFTVQLWDLTSQNGCSSPAFKFAKINRDEPEPTSAVFYGPFVTTALSILDTGYVTVTATVATYSSDDPQFLGVVTGSITATDSMILSGTVTSSARATATATSTSTSTASPDPNNDDQDGGSGPNKLAIIIGTIGGALVLALVVLSILLWRARRKRAGARARADSTVDLKDISPSSTPDSHTRETDINPSPAPATELSEDTARHEMMGSTTAPQELPSENMEPVELPADEIPPPSYPHWEQEVSPTTGDSRRSSLSFDKGTFTVSPLSDRRDRKE</sequence>
<comment type="caution">
    <text evidence="4">The sequence shown here is derived from an EMBL/GenBank/DDBJ whole genome shotgun (WGS) entry which is preliminary data.</text>
</comment>
<feature type="compositionally biased region" description="Basic and acidic residues" evidence="1">
    <location>
        <begin position="254"/>
        <end position="264"/>
    </location>
</feature>